<reference evidence="3" key="1">
    <citation type="submission" date="2017-06" db="EMBL/GenBank/DDBJ databases">
        <authorList>
            <person name="Varghese N."/>
            <person name="Submissions S."/>
        </authorList>
    </citation>
    <scope>NUCLEOTIDE SEQUENCE [LARGE SCALE GENOMIC DNA]</scope>
    <source>
        <strain evidence="3">DSM 15668</strain>
    </source>
</reference>
<dbReference type="PANTHER" id="PTHR33383">
    <property type="entry name" value="MEMBRANE PROTEIN INSERTION EFFICIENCY FACTOR-RELATED"/>
    <property type="match status" value="1"/>
</dbReference>
<keyword evidence="1" id="KW-1003">Cell membrane</keyword>
<dbReference type="EMBL" id="FZOB01000008">
    <property type="protein sequence ID" value="SNR82370.1"/>
    <property type="molecule type" value="Genomic_DNA"/>
</dbReference>
<sequence>MLGEIVISLIKAYKRLISPILPKSCRFYPSCSDYAILSIEKYGVLKGSLKAFWRVLRCNPFSKGGVDYP</sequence>
<dbReference type="OrthoDB" id="9801753at2"/>
<comment type="function">
    <text evidence="1">Could be involved in insertion of integral membrane proteins into the membrane.</text>
</comment>
<comment type="subcellular location">
    <subcellularLocation>
        <location evidence="1">Cell membrane</location>
        <topology evidence="1">Peripheral membrane protein</topology>
        <orientation evidence="1">Cytoplasmic side</orientation>
    </subcellularLocation>
</comment>
<keyword evidence="3" id="KW-1185">Reference proteome</keyword>
<gene>
    <name evidence="2" type="ORF">SAMN06265340_10867</name>
</gene>
<evidence type="ECO:0000313" key="2">
    <source>
        <dbReference type="EMBL" id="SNR82370.1"/>
    </source>
</evidence>
<dbReference type="RefSeq" id="WP_089323285.1">
    <property type="nucleotide sequence ID" value="NZ_FZOB01000008.1"/>
</dbReference>
<protein>
    <recommendedName>
        <fullName evidence="1">Putative membrane protein insertion efficiency factor</fullName>
    </recommendedName>
</protein>
<dbReference type="SMART" id="SM01234">
    <property type="entry name" value="Haemolytic"/>
    <property type="match status" value="1"/>
</dbReference>
<name>A0A238ZGH2_9BACT</name>
<accession>A0A238ZGH2</accession>
<evidence type="ECO:0000313" key="3">
    <source>
        <dbReference type="Proteomes" id="UP000198405"/>
    </source>
</evidence>
<dbReference type="AlphaFoldDB" id="A0A238ZGH2"/>
<dbReference type="Proteomes" id="UP000198405">
    <property type="component" value="Unassembled WGS sequence"/>
</dbReference>
<dbReference type="PANTHER" id="PTHR33383:SF1">
    <property type="entry name" value="MEMBRANE PROTEIN INSERTION EFFICIENCY FACTOR-RELATED"/>
    <property type="match status" value="1"/>
</dbReference>
<dbReference type="InterPro" id="IPR002696">
    <property type="entry name" value="Membr_insert_effic_factor_YidD"/>
</dbReference>
<evidence type="ECO:0000256" key="1">
    <source>
        <dbReference type="HAMAP-Rule" id="MF_00386"/>
    </source>
</evidence>
<organism evidence="2 3">
    <name type="scientific">Desulfurobacterium atlanticum</name>
    <dbReference type="NCBI Taxonomy" id="240169"/>
    <lineage>
        <taxon>Bacteria</taxon>
        <taxon>Pseudomonadati</taxon>
        <taxon>Aquificota</taxon>
        <taxon>Aquificia</taxon>
        <taxon>Desulfurobacteriales</taxon>
        <taxon>Desulfurobacteriaceae</taxon>
        <taxon>Desulfurobacterium</taxon>
    </lineage>
</organism>
<dbReference type="Pfam" id="PF01809">
    <property type="entry name" value="YidD"/>
    <property type="match status" value="1"/>
</dbReference>
<comment type="similarity">
    <text evidence="1">Belongs to the UPF0161 family.</text>
</comment>
<dbReference type="GO" id="GO:0005886">
    <property type="term" value="C:plasma membrane"/>
    <property type="evidence" value="ECO:0007669"/>
    <property type="project" value="UniProtKB-SubCell"/>
</dbReference>
<proteinExistence type="inferred from homology"/>
<dbReference type="HAMAP" id="MF_00386">
    <property type="entry name" value="UPF0161_YidD"/>
    <property type="match status" value="1"/>
</dbReference>
<keyword evidence="1" id="KW-0472">Membrane</keyword>
<dbReference type="NCBIfam" id="TIGR00278">
    <property type="entry name" value="membrane protein insertion efficiency factor YidD"/>
    <property type="match status" value="1"/>
</dbReference>